<dbReference type="RefSeq" id="WP_046966315.1">
    <property type="nucleotide sequence ID" value="NZ_CP017480.1"/>
</dbReference>
<dbReference type="PATRIC" id="fig|1440763.5.peg.284"/>
<feature type="domain" description="NAD(P)-binding" evidence="1">
    <location>
        <begin position="40"/>
        <end position="172"/>
    </location>
</feature>
<dbReference type="Pfam" id="PF13460">
    <property type="entry name" value="NAD_binding_10"/>
    <property type="match status" value="1"/>
</dbReference>
<dbReference type="InterPro" id="IPR036291">
    <property type="entry name" value="NAD(P)-bd_dom_sf"/>
</dbReference>
<evidence type="ECO:0000313" key="2">
    <source>
        <dbReference type="EMBL" id="APG06066.1"/>
    </source>
</evidence>
<dbReference type="Proteomes" id="UP000182987">
    <property type="component" value="Chromosome"/>
</dbReference>
<dbReference type="GO" id="GO:0044877">
    <property type="term" value="F:protein-containing complex binding"/>
    <property type="evidence" value="ECO:0007669"/>
    <property type="project" value="TreeGrafter"/>
</dbReference>
<dbReference type="EMBL" id="CP017480">
    <property type="protein sequence ID" value="APG06066.1"/>
    <property type="molecule type" value="Genomic_DNA"/>
</dbReference>
<dbReference type="STRING" id="1440763.BJI69_20625"/>
<sequence length="252" mass="26413">MKILVIGGSGLIGSKVVTRLRALGHEAISASPSSGVNTMTGEGLDAAVAGVDTVLDLSNSPSFADKDVLEFFETTGRNIAAAEVKAGVKHHVALSVVGTDRLPDSGYLRAKVAQEALIRESGVPYTIVRSTQFFEFLNGIVQASAKGESVHLSTGNMQPIASEDVADAMTAATLAAPVNGIIEIGGPDKIRMADLVQRFLTAIEDPRQTIADAKALYFGTVLEPDSLVPGPGAKLGKIDFDTWFKQSDFAKA</sequence>
<dbReference type="OrthoDB" id="9771302at2"/>
<dbReference type="PANTHER" id="PTHR12126">
    <property type="entry name" value="NADH-UBIQUINONE OXIDOREDUCTASE 39 KDA SUBUNIT-RELATED"/>
    <property type="match status" value="1"/>
</dbReference>
<evidence type="ECO:0000259" key="1">
    <source>
        <dbReference type="Pfam" id="PF13460"/>
    </source>
</evidence>
<evidence type="ECO:0000313" key="3">
    <source>
        <dbReference type="Proteomes" id="UP000182987"/>
    </source>
</evidence>
<gene>
    <name evidence="2" type="ORF">BJI69_20625</name>
</gene>
<dbReference type="InterPro" id="IPR016040">
    <property type="entry name" value="NAD(P)-bd_dom"/>
</dbReference>
<protein>
    <submittedName>
        <fullName evidence="2">NmrA family transcriptional regulator</fullName>
    </submittedName>
</protein>
<dbReference type="SUPFAM" id="SSF51735">
    <property type="entry name" value="NAD(P)-binding Rossmann-fold domains"/>
    <property type="match status" value="1"/>
</dbReference>
<proteinExistence type="predicted"/>
<dbReference type="PANTHER" id="PTHR12126:SF11">
    <property type="entry name" value="NADH DEHYDROGENASE [UBIQUINONE] 1 ALPHA SUBCOMPLEX SUBUNIT 9, MITOCHONDRIAL"/>
    <property type="match status" value="1"/>
</dbReference>
<organism evidence="2 3">
    <name type="scientific">Luteibacter rhizovicinus DSM 16549</name>
    <dbReference type="NCBI Taxonomy" id="1440763"/>
    <lineage>
        <taxon>Bacteria</taxon>
        <taxon>Pseudomonadati</taxon>
        <taxon>Pseudomonadota</taxon>
        <taxon>Gammaproteobacteria</taxon>
        <taxon>Lysobacterales</taxon>
        <taxon>Rhodanobacteraceae</taxon>
        <taxon>Luteibacter</taxon>
    </lineage>
</organism>
<reference evidence="3" key="1">
    <citation type="submission" date="2016-09" db="EMBL/GenBank/DDBJ databases">
        <authorList>
            <person name="Lysoe E."/>
        </authorList>
    </citation>
    <scope>NUCLEOTIDE SEQUENCE [LARGE SCALE GENOMIC DNA]</scope>
    <source>
        <strain evidence="3">LJ96T</strain>
    </source>
</reference>
<dbReference type="KEGG" id="lrz:BJI69_20625"/>
<keyword evidence="3" id="KW-1185">Reference proteome</keyword>
<dbReference type="AlphaFoldDB" id="A0A0G9HKT0"/>
<dbReference type="InterPro" id="IPR051207">
    <property type="entry name" value="ComplexI_NDUFA9_subunit"/>
</dbReference>
<name>A0A0G9HKT0_9GAMM</name>
<accession>A0A0G9HKT0</accession>
<dbReference type="Gene3D" id="3.40.50.720">
    <property type="entry name" value="NAD(P)-binding Rossmann-like Domain"/>
    <property type="match status" value="1"/>
</dbReference>